<dbReference type="Proteomes" id="UP001589776">
    <property type="component" value="Unassembled WGS sequence"/>
</dbReference>
<accession>A0ABV6DGP2</accession>
<reference evidence="2 3" key="1">
    <citation type="submission" date="2024-09" db="EMBL/GenBank/DDBJ databases">
        <authorList>
            <person name="Sun Q."/>
            <person name="Mori K."/>
        </authorList>
    </citation>
    <scope>NUCLEOTIDE SEQUENCE [LARGE SCALE GENOMIC DNA]</scope>
    <source>
        <strain evidence="2 3">CCM 7759</strain>
    </source>
</reference>
<dbReference type="RefSeq" id="WP_377468793.1">
    <property type="nucleotide sequence ID" value="NZ_JBHLWN010000022.1"/>
</dbReference>
<protein>
    <submittedName>
        <fullName evidence="2">Alpha/beta fold hydrolase</fullName>
    </submittedName>
</protein>
<evidence type="ECO:0000313" key="3">
    <source>
        <dbReference type="Proteomes" id="UP001589776"/>
    </source>
</evidence>
<keyword evidence="3" id="KW-1185">Reference proteome</keyword>
<dbReference type="InterPro" id="IPR029058">
    <property type="entry name" value="AB_hydrolase_fold"/>
</dbReference>
<dbReference type="Pfam" id="PF12146">
    <property type="entry name" value="Hydrolase_4"/>
    <property type="match status" value="1"/>
</dbReference>
<dbReference type="PANTHER" id="PTHR43433:SF5">
    <property type="entry name" value="AB HYDROLASE-1 DOMAIN-CONTAINING PROTEIN"/>
    <property type="match status" value="1"/>
</dbReference>
<sequence>MPFADINGTRLHYSITGSGLPVVFVHPPLLEGNSFVYQQEQLSDSYQVITFDIRGHGRSRYSELPVTFPLLARDICMLLEYLHIPKAYICGYSIGGAVALETILADPGRFYGGILLSAMSEVSDPVLRRSLQACVAAAKYRARRFLTAVITIGNANSFQTFRKLYRDSMKGDIRNQEQYYRQGLIYNCTVRLKDIHVPMLLLYGEKNFVFHKYANVLHRHLPFSSLQFIREAKHQLPTKWHSQTNERIRRWIREQITEKESPSG</sequence>
<evidence type="ECO:0000313" key="2">
    <source>
        <dbReference type="EMBL" id="MFC0211794.1"/>
    </source>
</evidence>
<keyword evidence="2" id="KW-0378">Hydrolase</keyword>
<proteinExistence type="predicted"/>
<evidence type="ECO:0000259" key="1">
    <source>
        <dbReference type="Pfam" id="PF12146"/>
    </source>
</evidence>
<gene>
    <name evidence="2" type="ORF">ACFFK0_04880</name>
</gene>
<dbReference type="GO" id="GO:0016787">
    <property type="term" value="F:hydrolase activity"/>
    <property type="evidence" value="ECO:0007669"/>
    <property type="project" value="UniProtKB-KW"/>
</dbReference>
<dbReference type="InterPro" id="IPR050471">
    <property type="entry name" value="AB_hydrolase"/>
</dbReference>
<comment type="caution">
    <text evidence="2">The sequence shown here is derived from an EMBL/GenBank/DDBJ whole genome shotgun (WGS) entry which is preliminary data.</text>
</comment>
<dbReference type="InterPro" id="IPR022742">
    <property type="entry name" value="Hydrolase_4"/>
</dbReference>
<feature type="domain" description="Serine aminopeptidase S33" evidence="1">
    <location>
        <begin position="45"/>
        <end position="236"/>
    </location>
</feature>
<dbReference type="EMBL" id="JBHLWN010000022">
    <property type="protein sequence ID" value="MFC0211794.1"/>
    <property type="molecule type" value="Genomic_DNA"/>
</dbReference>
<dbReference type="PANTHER" id="PTHR43433">
    <property type="entry name" value="HYDROLASE, ALPHA/BETA FOLD FAMILY PROTEIN"/>
    <property type="match status" value="1"/>
</dbReference>
<dbReference type="SUPFAM" id="SSF53474">
    <property type="entry name" value="alpha/beta-Hydrolases"/>
    <property type="match status" value="1"/>
</dbReference>
<organism evidence="2 3">
    <name type="scientific">Paenibacillus chartarius</name>
    <dbReference type="NCBI Taxonomy" id="747481"/>
    <lineage>
        <taxon>Bacteria</taxon>
        <taxon>Bacillati</taxon>
        <taxon>Bacillota</taxon>
        <taxon>Bacilli</taxon>
        <taxon>Bacillales</taxon>
        <taxon>Paenibacillaceae</taxon>
        <taxon>Paenibacillus</taxon>
    </lineage>
</organism>
<dbReference type="Gene3D" id="3.40.50.1820">
    <property type="entry name" value="alpha/beta hydrolase"/>
    <property type="match status" value="1"/>
</dbReference>
<name>A0ABV6DGP2_9BACL</name>